<dbReference type="EMBL" id="MZ616364">
    <property type="protein sequence ID" value="QYC51639.1"/>
    <property type="molecule type" value="Genomic_DNA"/>
</dbReference>
<accession>A0AAE8BCP8</accession>
<reference evidence="2" key="1">
    <citation type="journal article" date="2023" name="Virus Res">
        <title>Broad-host-range lytic Erwinia phage Key with exopolysaccharide degrading activity.</title>
        <authorList>
            <person name="Zlatohurska M."/>
            <person name="Gorb T."/>
            <person name="Romaniuk L."/>
            <person name="Shenderovska N."/>
            <person name="Faidiuk Y."/>
            <person name="Zhuminska G."/>
            <person name="Hubar Y."/>
            <person name="Hubar O."/>
            <person name="Kropinski A.M."/>
            <person name="Kushkina A."/>
            <person name="Tovkach F."/>
        </authorList>
    </citation>
    <scope>NUCLEOTIDE SEQUENCE [LARGE SCALE GENOMIC DNA]</scope>
</reference>
<organism evidence="1 2">
    <name type="scientific">Erwinia phage KEY</name>
    <dbReference type="NCBI Taxonomy" id="2821255"/>
    <lineage>
        <taxon>Viruses</taxon>
        <taxon>Duplodnaviria</taxon>
        <taxon>Heunggongvirae</taxon>
        <taxon>Uroviricota</taxon>
        <taxon>Caudoviricetes</taxon>
        <taxon>Demerecviridae</taxon>
        <taxon>Keyvirus</taxon>
        <taxon>Keyvirus key</taxon>
    </lineage>
</organism>
<name>A0AAE8BCP8_9CAUD</name>
<evidence type="ECO:0000313" key="1">
    <source>
        <dbReference type="EMBL" id="QYC51639.1"/>
    </source>
</evidence>
<evidence type="ECO:0000313" key="2">
    <source>
        <dbReference type="Proteomes" id="UP001215551"/>
    </source>
</evidence>
<protein>
    <submittedName>
        <fullName evidence="1">Uncharacterized protein</fullName>
    </submittedName>
</protein>
<dbReference type="Proteomes" id="UP001215551">
    <property type="component" value="Segment"/>
</dbReference>
<sequence>MNKQFLEWIQPKMTPTTSAKELIEYNKGWIDAENSKSTHLMRGIGPYCDAWNAYMRLNRAPKTNQ</sequence>
<proteinExistence type="predicted"/>
<keyword evidence="2" id="KW-1185">Reference proteome</keyword>
<gene>
    <name evidence="1" type="ORF">key_148</name>
</gene>